<dbReference type="Proteomes" id="UP000199355">
    <property type="component" value="Unassembled WGS sequence"/>
</dbReference>
<dbReference type="RefSeq" id="WP_092155012.1">
    <property type="nucleotide sequence ID" value="NZ_FNBX01000020.1"/>
</dbReference>
<sequence>MRNNPIKAIAEPLRGPLVPKGYDPELLYVECGRCGSPVMWEKGKASQILGLAGIDPLELDASCMLVTDGCPMCGGKGHYTVQIFRVGGDTPSRRPPYYGNA</sequence>
<proteinExistence type="predicted"/>
<accession>A0A1G7QA50</accession>
<dbReference type="OrthoDB" id="5471583at2"/>
<name>A0A1G7QA50_9BACT</name>
<keyword evidence="2" id="KW-1185">Reference proteome</keyword>
<reference evidence="2" key="1">
    <citation type="submission" date="2016-10" db="EMBL/GenBank/DDBJ databases">
        <authorList>
            <person name="Varghese N."/>
            <person name="Submissions S."/>
        </authorList>
    </citation>
    <scope>NUCLEOTIDE SEQUENCE [LARGE SCALE GENOMIC DNA]</scope>
    <source>
        <strain evidence="2">KHC7</strain>
    </source>
</reference>
<dbReference type="EMBL" id="FNBX01000020">
    <property type="protein sequence ID" value="SDF95431.1"/>
    <property type="molecule type" value="Genomic_DNA"/>
</dbReference>
<evidence type="ECO:0000313" key="2">
    <source>
        <dbReference type="Proteomes" id="UP000199355"/>
    </source>
</evidence>
<evidence type="ECO:0000313" key="1">
    <source>
        <dbReference type="EMBL" id="SDF95431.1"/>
    </source>
</evidence>
<organism evidence="1 2">
    <name type="scientific">Desulfovibrio legallii</name>
    <dbReference type="NCBI Taxonomy" id="571438"/>
    <lineage>
        <taxon>Bacteria</taxon>
        <taxon>Pseudomonadati</taxon>
        <taxon>Thermodesulfobacteriota</taxon>
        <taxon>Desulfovibrionia</taxon>
        <taxon>Desulfovibrionales</taxon>
        <taxon>Desulfovibrionaceae</taxon>
        <taxon>Desulfovibrio</taxon>
    </lineage>
</organism>
<gene>
    <name evidence="1" type="ORF">SAMN05192586_12024</name>
</gene>
<dbReference type="AlphaFoldDB" id="A0A1G7QA50"/>
<protein>
    <submittedName>
        <fullName evidence="1">Uncharacterized protein</fullName>
    </submittedName>
</protein>